<sequence length="139" mass="15626">MNDEMLYARIAYIIPFQKGPGASREPVLLIRAKQHEEIAFDISLFFIGLKPSQVYLASYSIRPAKEDELYPQFFFQKKFRVDDIEAIGGFLPVSFDAPITLPHGIPTGQYRIDATLNVEGGNEAETRAAVSFIDVRIEG</sequence>
<name>A0A377XAN9_KLEPN</name>
<reference evidence="1 2" key="1">
    <citation type="submission" date="2018-06" db="EMBL/GenBank/DDBJ databases">
        <authorList>
            <consortium name="Pathogen Informatics"/>
            <person name="Doyle S."/>
        </authorList>
    </citation>
    <scope>NUCLEOTIDE SEQUENCE [LARGE SCALE GENOMIC DNA]</scope>
    <source>
        <strain evidence="1 2">NCTC9617</strain>
    </source>
</reference>
<accession>A0A377XAN9</accession>
<dbReference type="AlphaFoldDB" id="A0A377XAN9"/>
<dbReference type="EMBL" id="UGNC01000005">
    <property type="protein sequence ID" value="STW49076.1"/>
    <property type="molecule type" value="Genomic_DNA"/>
</dbReference>
<gene>
    <name evidence="1" type="ORF">NCTC9617_05698</name>
</gene>
<evidence type="ECO:0000313" key="1">
    <source>
        <dbReference type="EMBL" id="STW49076.1"/>
    </source>
</evidence>
<proteinExistence type="predicted"/>
<dbReference type="RefSeq" id="WP_044245063.1">
    <property type="nucleotide sequence ID" value="NZ_CAJHPS010000026.1"/>
</dbReference>
<evidence type="ECO:0000313" key="2">
    <source>
        <dbReference type="Proteomes" id="UP000255167"/>
    </source>
</evidence>
<dbReference type="Proteomes" id="UP000255167">
    <property type="component" value="Unassembled WGS sequence"/>
</dbReference>
<protein>
    <submittedName>
        <fullName evidence="1">Uncharacterized protein</fullName>
    </submittedName>
</protein>
<organism evidence="1 2">
    <name type="scientific">Klebsiella pneumoniae</name>
    <dbReference type="NCBI Taxonomy" id="573"/>
    <lineage>
        <taxon>Bacteria</taxon>
        <taxon>Pseudomonadati</taxon>
        <taxon>Pseudomonadota</taxon>
        <taxon>Gammaproteobacteria</taxon>
        <taxon>Enterobacterales</taxon>
        <taxon>Enterobacteriaceae</taxon>
        <taxon>Klebsiella/Raoultella group</taxon>
        <taxon>Klebsiella</taxon>
        <taxon>Klebsiella pneumoniae complex</taxon>
    </lineage>
</organism>